<dbReference type="EMBL" id="CALOZG010000004">
    <property type="protein sequence ID" value="CAH4020758.1"/>
    <property type="molecule type" value="Genomic_DNA"/>
</dbReference>
<dbReference type="CDD" id="cd05402">
    <property type="entry name" value="NT_PAP_TUTase"/>
    <property type="match status" value="1"/>
</dbReference>
<dbReference type="Gene3D" id="1.10.1410.10">
    <property type="match status" value="1"/>
</dbReference>
<evidence type="ECO:0000256" key="1">
    <source>
        <dbReference type="ARBA" id="ARBA00001936"/>
    </source>
</evidence>
<comment type="cofactor">
    <cofactor evidence="2">
        <name>Mg(2+)</name>
        <dbReference type="ChEBI" id="CHEBI:18420"/>
    </cofactor>
</comment>
<evidence type="ECO:0000259" key="11">
    <source>
        <dbReference type="Pfam" id="PF22600"/>
    </source>
</evidence>
<evidence type="ECO:0000313" key="13">
    <source>
        <dbReference type="Proteomes" id="UP001152562"/>
    </source>
</evidence>
<keyword evidence="5" id="KW-0808">Transferase</keyword>
<comment type="caution">
    <text evidence="12">The sequence shown here is derived from an EMBL/GenBank/DDBJ whole genome shotgun (WGS) entry which is preliminary data.</text>
</comment>
<feature type="compositionally biased region" description="Low complexity" evidence="9">
    <location>
        <begin position="96"/>
        <end position="111"/>
    </location>
</feature>
<dbReference type="PANTHER" id="PTHR12271:SF40">
    <property type="entry name" value="POLY(A) RNA POLYMERASE GLD2"/>
    <property type="match status" value="1"/>
</dbReference>
<accession>A0A9P0TDW6</accession>
<dbReference type="SUPFAM" id="SSF81301">
    <property type="entry name" value="Nucleotidyltransferase"/>
    <property type="match status" value="1"/>
</dbReference>
<proteinExistence type="inferred from homology"/>
<evidence type="ECO:0000256" key="4">
    <source>
        <dbReference type="ARBA" id="ARBA00022490"/>
    </source>
</evidence>
<feature type="compositionally biased region" description="Low complexity" evidence="9">
    <location>
        <begin position="119"/>
        <end position="129"/>
    </location>
</feature>
<dbReference type="Pfam" id="PF22600">
    <property type="entry name" value="MTPAP-like_central"/>
    <property type="match status" value="1"/>
</dbReference>
<feature type="domain" description="PAP-associated" evidence="10">
    <location>
        <begin position="380"/>
        <end position="431"/>
    </location>
</feature>
<evidence type="ECO:0000313" key="12">
    <source>
        <dbReference type="EMBL" id="CAH4020758.1"/>
    </source>
</evidence>
<dbReference type="Proteomes" id="UP001152562">
    <property type="component" value="Unassembled WGS sequence"/>
</dbReference>
<comment type="similarity">
    <text evidence="8">Belongs to the DNA polymerase type-B-like family. GLD2 subfamily.</text>
</comment>
<dbReference type="AlphaFoldDB" id="A0A9P0TDW6"/>
<evidence type="ECO:0000256" key="5">
    <source>
        <dbReference type="ARBA" id="ARBA00022679"/>
    </source>
</evidence>
<comment type="cofactor">
    <cofactor evidence="1">
        <name>Mn(2+)</name>
        <dbReference type="ChEBI" id="CHEBI:29035"/>
    </cofactor>
</comment>
<dbReference type="PANTHER" id="PTHR12271">
    <property type="entry name" value="POLY A POLYMERASE CID PAP -RELATED"/>
    <property type="match status" value="1"/>
</dbReference>
<evidence type="ECO:0000256" key="6">
    <source>
        <dbReference type="ARBA" id="ARBA00022723"/>
    </source>
</evidence>
<keyword evidence="6" id="KW-0479">Metal-binding</keyword>
<dbReference type="GO" id="GO:0046872">
    <property type="term" value="F:metal ion binding"/>
    <property type="evidence" value="ECO:0007669"/>
    <property type="project" value="UniProtKB-KW"/>
</dbReference>
<name>A0A9P0TDW6_PIEBR</name>
<feature type="domain" description="Poly(A) RNA polymerase mitochondrial-like central palm" evidence="11">
    <location>
        <begin position="175"/>
        <end position="310"/>
    </location>
</feature>
<organism evidence="12 13">
    <name type="scientific">Pieris brassicae</name>
    <name type="common">White butterfly</name>
    <name type="synonym">Large white butterfly</name>
    <dbReference type="NCBI Taxonomy" id="7116"/>
    <lineage>
        <taxon>Eukaryota</taxon>
        <taxon>Metazoa</taxon>
        <taxon>Ecdysozoa</taxon>
        <taxon>Arthropoda</taxon>
        <taxon>Hexapoda</taxon>
        <taxon>Insecta</taxon>
        <taxon>Pterygota</taxon>
        <taxon>Neoptera</taxon>
        <taxon>Endopterygota</taxon>
        <taxon>Lepidoptera</taxon>
        <taxon>Glossata</taxon>
        <taxon>Ditrysia</taxon>
        <taxon>Papilionoidea</taxon>
        <taxon>Pieridae</taxon>
        <taxon>Pierinae</taxon>
        <taxon>Pieris</taxon>
    </lineage>
</organism>
<evidence type="ECO:0000259" key="10">
    <source>
        <dbReference type="Pfam" id="PF03828"/>
    </source>
</evidence>
<protein>
    <recommendedName>
        <fullName evidence="14">PAP-associated domain-containing protein</fullName>
    </recommendedName>
</protein>
<evidence type="ECO:0000256" key="7">
    <source>
        <dbReference type="ARBA" id="ARBA00022842"/>
    </source>
</evidence>
<dbReference type="GO" id="GO:0005737">
    <property type="term" value="C:cytoplasm"/>
    <property type="evidence" value="ECO:0007669"/>
    <property type="project" value="UniProtKB-SubCell"/>
</dbReference>
<dbReference type="SUPFAM" id="SSF81631">
    <property type="entry name" value="PAP/OAS1 substrate-binding domain"/>
    <property type="match status" value="1"/>
</dbReference>
<dbReference type="Pfam" id="PF03828">
    <property type="entry name" value="PAP_assoc"/>
    <property type="match status" value="1"/>
</dbReference>
<feature type="compositionally biased region" description="Basic and acidic residues" evidence="9">
    <location>
        <begin position="73"/>
        <end position="84"/>
    </location>
</feature>
<dbReference type="InterPro" id="IPR002058">
    <property type="entry name" value="PAP_assoc"/>
</dbReference>
<keyword evidence="7" id="KW-0460">Magnesium</keyword>
<keyword evidence="4" id="KW-0963">Cytoplasm</keyword>
<evidence type="ECO:0000256" key="8">
    <source>
        <dbReference type="ARBA" id="ARBA00038491"/>
    </source>
</evidence>
<dbReference type="GO" id="GO:1990817">
    <property type="term" value="F:poly(A) RNA polymerase activity"/>
    <property type="evidence" value="ECO:0007669"/>
    <property type="project" value="TreeGrafter"/>
</dbReference>
<dbReference type="Gene3D" id="3.30.460.10">
    <property type="entry name" value="Beta Polymerase, domain 2"/>
    <property type="match status" value="1"/>
</dbReference>
<gene>
    <name evidence="12" type="ORF">PIBRA_LOCUS3807</name>
</gene>
<comment type="subcellular location">
    <subcellularLocation>
        <location evidence="3">Cytoplasm</location>
    </subcellularLocation>
</comment>
<dbReference type="GO" id="GO:0031123">
    <property type="term" value="P:RNA 3'-end processing"/>
    <property type="evidence" value="ECO:0007669"/>
    <property type="project" value="TreeGrafter"/>
</dbReference>
<keyword evidence="13" id="KW-1185">Reference proteome</keyword>
<evidence type="ECO:0000256" key="2">
    <source>
        <dbReference type="ARBA" id="ARBA00001946"/>
    </source>
</evidence>
<sequence length="513" mass="59170">MKHYNSIFDLKRYRGNMSEGESVICHGKNGFSAPRVGQGQNIDRQCHNHQHFLAQMVGVANRGGGSPRQGQRRWQDRDKQHQKDMNSPFGYESDDSSLSSNASGSNGSNKSSENDGKRSSSSSGSNTVTREWRSRNRRDHRPRRLTIDRFNSSFYPFEVKFAPDDLLNGSQWDTLSQEIWDKFIKSQQTEATFHNKMQLWRYLYGTVRTIFPRYGLYVVGSTMTGFGLESSDMDLCLYVRSMGHVEPRAHALLHLDYILSFIRAFDPDAELIQAKVPILKFRDAYSGVQVDLNCNNVVGIRNTNMLYAFSIGDWRVRPLVAVAKLWARAHRINDARRRTLSSYALTLMVIHFLQCGTNPWILPRVPEVCEKPPRSQNRLTLGELFLQFLKYYADFPYDQMAVSVRAGRRIPIAECRYSHLDPHQWKHICVEGYCTLKTTAIHRHIGPQRRRDALIFSREIVWSRFDKALVVFLRVRHVLSRGRGVPREEINRIIDAPLPTGPLFQIITQFVSL</sequence>
<evidence type="ECO:0008006" key="14">
    <source>
        <dbReference type="Google" id="ProtNLM"/>
    </source>
</evidence>
<evidence type="ECO:0000256" key="9">
    <source>
        <dbReference type="SAM" id="MobiDB-lite"/>
    </source>
</evidence>
<evidence type="ECO:0000256" key="3">
    <source>
        <dbReference type="ARBA" id="ARBA00004496"/>
    </source>
</evidence>
<feature type="region of interest" description="Disordered" evidence="9">
    <location>
        <begin position="60"/>
        <end position="138"/>
    </location>
</feature>
<dbReference type="InterPro" id="IPR054708">
    <property type="entry name" value="MTPAP-like_central"/>
</dbReference>
<reference evidence="12" key="1">
    <citation type="submission" date="2022-05" db="EMBL/GenBank/DDBJ databases">
        <authorList>
            <person name="Okamura Y."/>
        </authorList>
    </citation>
    <scope>NUCLEOTIDE SEQUENCE</scope>
</reference>
<dbReference type="InterPro" id="IPR043519">
    <property type="entry name" value="NT_sf"/>
</dbReference>